<dbReference type="InterPro" id="IPR055421">
    <property type="entry name" value="TMEM132_3rd"/>
</dbReference>
<evidence type="ECO:0000259" key="12">
    <source>
        <dbReference type="Pfam" id="PF23486"/>
    </source>
</evidence>
<keyword evidence="15" id="KW-1185">Reference proteome</keyword>
<proteinExistence type="inferred from homology"/>
<evidence type="ECO:0000259" key="8">
    <source>
        <dbReference type="Pfam" id="PF15705"/>
    </source>
</evidence>
<feature type="region of interest" description="Disordered" evidence="6">
    <location>
        <begin position="1267"/>
        <end position="1323"/>
    </location>
</feature>
<keyword evidence="3 7" id="KW-0812">Transmembrane</keyword>
<dbReference type="Pfam" id="PF23487">
    <property type="entry name" value="Ig_TMEM132_6th"/>
    <property type="match status" value="1"/>
</dbReference>
<feature type="region of interest" description="Disordered" evidence="6">
    <location>
        <begin position="1234"/>
        <end position="1254"/>
    </location>
</feature>
<dbReference type="InterPro" id="IPR031435">
    <property type="entry name" value="TMEM132_N"/>
</dbReference>
<dbReference type="Pfam" id="PF15706">
    <property type="entry name" value="TMEM132_C"/>
    <property type="match status" value="1"/>
</dbReference>
<evidence type="ECO:0000259" key="13">
    <source>
        <dbReference type="Pfam" id="PF23487"/>
    </source>
</evidence>
<evidence type="ECO:0000259" key="10">
    <source>
        <dbReference type="Pfam" id="PF16070"/>
    </source>
</evidence>
<dbReference type="EMBL" id="CVRI01000040">
    <property type="protein sequence ID" value="CRK95087.1"/>
    <property type="molecule type" value="Genomic_DNA"/>
</dbReference>
<evidence type="ECO:0000256" key="5">
    <source>
        <dbReference type="ARBA" id="ARBA00023136"/>
    </source>
</evidence>
<evidence type="ECO:0000256" key="6">
    <source>
        <dbReference type="SAM" id="MobiDB-lite"/>
    </source>
</evidence>
<name>A0A1J1I421_9DIPT</name>
<feature type="domain" description="Transmembrane protein TMEM132 fifth" evidence="12">
    <location>
        <begin position="544"/>
        <end position="691"/>
    </location>
</feature>
<dbReference type="STRING" id="568069.A0A1J1I421"/>
<keyword evidence="5 7" id="KW-0472">Membrane</keyword>
<comment type="subcellular location">
    <subcellularLocation>
        <location evidence="1">Membrane</location>
        <topology evidence="1">Single-pass type I membrane protein</topology>
    </subcellularLocation>
</comment>
<accession>A0A1J1I421</accession>
<feature type="domain" description="Transmembrane protein TMEM132 N-terminal" evidence="8">
    <location>
        <begin position="26"/>
        <end position="97"/>
    </location>
</feature>
<evidence type="ECO:0000256" key="7">
    <source>
        <dbReference type="SAM" id="Phobius"/>
    </source>
</evidence>
<feature type="domain" description="Transmembrane protein TMEM132 sixth" evidence="13">
    <location>
        <begin position="692"/>
        <end position="806"/>
    </location>
</feature>
<dbReference type="OrthoDB" id="10026202at2759"/>
<feature type="compositionally biased region" description="Basic and acidic residues" evidence="6">
    <location>
        <begin position="1271"/>
        <end position="1295"/>
    </location>
</feature>
<feature type="domain" description="Transmembrane protein TMEM132 cohesin-like" evidence="11">
    <location>
        <begin position="275"/>
        <end position="419"/>
    </location>
</feature>
<dbReference type="InterPro" id="IPR055423">
    <property type="entry name" value="Ig_TMEM132_5th"/>
</dbReference>
<feature type="compositionally biased region" description="Polar residues" evidence="6">
    <location>
        <begin position="1234"/>
        <end position="1247"/>
    </location>
</feature>
<sequence length="1369" mass="151213">MQLSSRIVPFKSLTVTVPSLAVEVHFESPDSGFFLKHSPRQSVSDVTSSQSSSRNGVKASQDTVLSIDKFTVVQTTQPVSIRASYGPFSTKQTVPARYIVPDISETTTDSSHPAVTTSQNATQALLDLQQQSNLHLDISAHLVRSTIPRDSPVLRVLFHAGADPGGHLKQKICVLLHVSMTNKTPLKGRCIPEGEDGVCVAEVVIPSSWWPPMPPPERDGQPSIPQKTPQKYAQISYSVFEPPAKNPELCEPKVQIQPLTSFAKVPLVQAMTTYRELRADDLLTMLIPQQPLYPLSKIHVPVFLQPQPGQNVAVFIVRARVKGGMRILGASASSDDWNVSVEKENPKHTVARVTAFRKDQDPDSTSRKQEDLSGNKIVEVFSWLLEVANDTKEHWDGARIVWTVSYVHDGPKTKDVSTEVIQPHEEHRKKLVAKLEIQKDDIQSVLPISKNWELMNTAVLTGRQVSQVMKVFIVTQAGKVADVTLQSSCHAEDESVIKVSSSCSSVYVDGSELRGSSNASVFVKYGTYQGLARFTVWMPEFPLEVSVADFRLSQIKGWKIPEEHNSVNNKMNRRKRAYNWNHHTDDFGNGVSNDRSTCRARYQQSSVDVFAKFVAIDQDSGRVSYLISRRTGLRVTDLVQPLLRVADPKIATLRGRTLQGRVMGRTDVQVLSPINGRVIGTKEIRVGSDKVSITRLIVRVISGLQLSITPDSYVENGYVAETSVTRRLTAQYQEGLLDIDLEFSDGARTPLRDIAVDDYFLLVESLDTDVVAFAPMLASHHPRVIAVGEGNGDLLRVTLLLSEECRLRRNVQMGKQGVKATTGPLASALAAVQVDFSNSESSNRPDTVQNDGISGRERKSGRDRDVNDLSDILIGIPLKDDHHGHEQPAVQARKHGHNGLLPISLGSGKSPVHTDMTNLEIGMYVLLTAFCLAIGIFVISCVVYASKFRPVTIDMVSEEMGIRKEPSTGGLGILRDSRRPRESTTNAHDWVWLGRATMDRSMTQQDVDARDSRMRITSNPMPLNYVDPNDSVMPINSFDNPNAIELPKKSTGAINTATYTKRDRRSYHSDDSVPPPLPPHGITANGEYRPPIPPHRNIGVTANANNQQQQQIQGGGQRQIPEIPRRHRQHMRSGSNVQNRRSNGSNILPQDIQVHYAADDRTSIHSNPGHSLNFTQKQINAALFNSNSPSYTVQPIPSTSKHYQNQDLHMAEILVESAVGQQRSAFQFDTITPKKNLTKSTPNSNTTDYDDAPLSSVMLDSGIEVSAAEENATKETTNEELTKKSEADEPAKSSENESSSSDDNGGFVTPEGSEKPNHRVKRATVVGNPMFSSQDSELTAPGESLGIDDLEMDYDQIMNYFDNLKESNA</sequence>
<dbReference type="InterPro" id="IPR031437">
    <property type="entry name" value="Ig_TMEM132_4th"/>
</dbReference>
<feature type="compositionally biased region" description="Polar residues" evidence="6">
    <location>
        <begin position="837"/>
        <end position="852"/>
    </location>
</feature>
<evidence type="ECO:0000256" key="2">
    <source>
        <dbReference type="ARBA" id="ARBA00006166"/>
    </source>
</evidence>
<dbReference type="InterPro" id="IPR026307">
    <property type="entry name" value="TMEM132"/>
</dbReference>
<dbReference type="PANTHER" id="PTHR13388:SF11">
    <property type="entry name" value="DETONATOR, ISOFORM E"/>
    <property type="match status" value="1"/>
</dbReference>
<comment type="similarity">
    <text evidence="2">Belongs to the TMEM132 family.</text>
</comment>
<keyword evidence="4 7" id="KW-1133">Transmembrane helix</keyword>
<dbReference type="Proteomes" id="UP000183832">
    <property type="component" value="Unassembled WGS sequence"/>
</dbReference>
<evidence type="ECO:0000256" key="3">
    <source>
        <dbReference type="ARBA" id="ARBA00022692"/>
    </source>
</evidence>
<evidence type="ECO:0000313" key="14">
    <source>
        <dbReference type="EMBL" id="CRK95087.1"/>
    </source>
</evidence>
<dbReference type="Pfam" id="PF16070">
    <property type="entry name" value="Ig_TMEM132_4th"/>
    <property type="match status" value="1"/>
</dbReference>
<evidence type="ECO:0000313" key="15">
    <source>
        <dbReference type="Proteomes" id="UP000183832"/>
    </source>
</evidence>
<organism evidence="14 15">
    <name type="scientific">Clunio marinus</name>
    <dbReference type="NCBI Taxonomy" id="568069"/>
    <lineage>
        <taxon>Eukaryota</taxon>
        <taxon>Metazoa</taxon>
        <taxon>Ecdysozoa</taxon>
        <taxon>Arthropoda</taxon>
        <taxon>Hexapoda</taxon>
        <taxon>Insecta</taxon>
        <taxon>Pterygota</taxon>
        <taxon>Neoptera</taxon>
        <taxon>Endopterygota</taxon>
        <taxon>Diptera</taxon>
        <taxon>Nematocera</taxon>
        <taxon>Chironomoidea</taxon>
        <taxon>Chironomidae</taxon>
        <taxon>Clunio</taxon>
    </lineage>
</organism>
<feature type="domain" description="Transmembrane protein family 132 fourth" evidence="10">
    <location>
        <begin position="445"/>
        <end position="540"/>
    </location>
</feature>
<dbReference type="Pfam" id="PF15705">
    <property type="entry name" value="TMEM132_N"/>
    <property type="match status" value="1"/>
</dbReference>
<dbReference type="Pfam" id="PF23039">
    <property type="entry name" value="TMEM132_3rd"/>
    <property type="match status" value="1"/>
</dbReference>
<dbReference type="PANTHER" id="PTHR13388">
    <property type="entry name" value="DETONATOR, ISOFORM E"/>
    <property type="match status" value="1"/>
</dbReference>
<feature type="transmembrane region" description="Helical" evidence="7">
    <location>
        <begin position="921"/>
        <end position="945"/>
    </location>
</feature>
<dbReference type="Pfam" id="PF23486">
    <property type="entry name" value="Ig_TMEM132_5th"/>
    <property type="match status" value="1"/>
</dbReference>
<evidence type="ECO:0000256" key="1">
    <source>
        <dbReference type="ARBA" id="ARBA00004479"/>
    </source>
</evidence>
<reference evidence="14 15" key="1">
    <citation type="submission" date="2015-04" db="EMBL/GenBank/DDBJ databases">
        <authorList>
            <person name="Syromyatnikov M.Y."/>
            <person name="Popov V.N."/>
        </authorList>
    </citation>
    <scope>NUCLEOTIDE SEQUENCE [LARGE SCALE GENOMIC DNA]</scope>
</reference>
<evidence type="ECO:0000259" key="11">
    <source>
        <dbReference type="Pfam" id="PF23039"/>
    </source>
</evidence>
<gene>
    <name evidence="14" type="ORF">CLUMA_CG008565</name>
</gene>
<dbReference type="GO" id="GO:0016020">
    <property type="term" value="C:membrane"/>
    <property type="evidence" value="ECO:0007669"/>
    <property type="project" value="UniProtKB-SubCell"/>
</dbReference>
<feature type="domain" description="Transmembrane protein TMEM132 C-terminal" evidence="9">
    <location>
        <begin position="910"/>
        <end position="997"/>
    </location>
</feature>
<feature type="region of interest" description="Disordered" evidence="6">
    <location>
        <begin position="837"/>
        <end position="864"/>
    </location>
</feature>
<evidence type="ECO:0000256" key="4">
    <source>
        <dbReference type="ARBA" id="ARBA00022989"/>
    </source>
</evidence>
<evidence type="ECO:0000259" key="9">
    <source>
        <dbReference type="Pfam" id="PF15706"/>
    </source>
</evidence>
<feature type="compositionally biased region" description="Basic and acidic residues" evidence="6">
    <location>
        <begin position="854"/>
        <end position="864"/>
    </location>
</feature>
<feature type="compositionally biased region" description="Low complexity" evidence="6">
    <location>
        <begin position="1296"/>
        <end position="1306"/>
    </location>
</feature>
<dbReference type="InterPro" id="IPR031436">
    <property type="entry name" value="TMEM132_C"/>
</dbReference>
<protein>
    <submittedName>
        <fullName evidence="14">CLUMA_CG008565, isoform A</fullName>
    </submittedName>
</protein>
<dbReference type="InterPro" id="IPR055424">
    <property type="entry name" value="Ig_TMEM132_6th"/>
</dbReference>